<protein>
    <submittedName>
        <fullName evidence="3">PAP2 superfamily protein</fullName>
    </submittedName>
</protein>
<dbReference type="Gene3D" id="1.20.144.10">
    <property type="entry name" value="Phosphatidic acid phosphatase type 2/haloperoxidase"/>
    <property type="match status" value="2"/>
</dbReference>
<dbReference type="InParanoid" id="A0A397QU98"/>
<dbReference type="PANTHER" id="PTHR14969:SF13">
    <property type="entry name" value="AT30094P"/>
    <property type="match status" value="1"/>
</dbReference>
<dbReference type="SMART" id="SM00014">
    <property type="entry name" value="acidPPc"/>
    <property type="match status" value="1"/>
</dbReference>
<evidence type="ECO:0000313" key="3">
    <source>
        <dbReference type="EMBL" id="RIA65023.1"/>
    </source>
</evidence>
<dbReference type="Pfam" id="PF01569">
    <property type="entry name" value="PAP2"/>
    <property type="match status" value="1"/>
</dbReference>
<evidence type="ECO:0000259" key="2">
    <source>
        <dbReference type="SMART" id="SM00014"/>
    </source>
</evidence>
<feature type="transmembrane region" description="Helical" evidence="1">
    <location>
        <begin position="158"/>
        <end position="181"/>
    </location>
</feature>
<sequence length="229" mass="26460">MKKWLIISGIIMLFSLAMLTILCAFVYRNSGYPLDIDIWARDLAYNIRGEKFGFLYWFNRILTEFGYIYIVVAIGVLVLLYTKLDYRCFLLIIGLIVQVLLNQAFKACYQRTRPDFELWWAYEKSSSFPSGHSATTGFLYPYLIFLAIFTIDNKKIKLATIISSAFFIVIVPISRIILGVHYFTDCLAGLSLGLLVSGLFMILTILFKEYKILPEGILPIFKKKKYNQN</sequence>
<dbReference type="EMBL" id="QXEV01000025">
    <property type="protein sequence ID" value="RIA65023.1"/>
    <property type="molecule type" value="Genomic_DNA"/>
</dbReference>
<dbReference type="Proteomes" id="UP000266506">
    <property type="component" value="Unassembled WGS sequence"/>
</dbReference>
<keyword evidence="1" id="KW-0472">Membrane</keyword>
<evidence type="ECO:0000313" key="4">
    <source>
        <dbReference type="Proteomes" id="UP000266506"/>
    </source>
</evidence>
<keyword evidence="1" id="KW-0812">Transmembrane</keyword>
<gene>
    <name evidence="3" type="ORF">EI71_01666</name>
</gene>
<proteinExistence type="predicted"/>
<dbReference type="FunCoup" id="A0A397QU98">
    <property type="interactions" value="130"/>
</dbReference>
<dbReference type="InterPro" id="IPR036938">
    <property type="entry name" value="PAP2/HPO_sf"/>
</dbReference>
<dbReference type="InterPro" id="IPR000326">
    <property type="entry name" value="PAP2/HPO"/>
</dbReference>
<feature type="transmembrane region" description="Helical" evidence="1">
    <location>
        <begin position="132"/>
        <end position="151"/>
    </location>
</feature>
<dbReference type="RefSeq" id="WP_119016755.1">
    <property type="nucleotide sequence ID" value="NZ_QXEV01000025.1"/>
</dbReference>
<reference evidence="3 4" key="1">
    <citation type="submission" date="2018-08" db="EMBL/GenBank/DDBJ databases">
        <title>Genomic Encyclopedia of Archaeal and Bacterial Type Strains, Phase II (KMG-II): from individual species to whole genera.</title>
        <authorList>
            <person name="Goeker M."/>
        </authorList>
    </citation>
    <scope>NUCLEOTIDE SEQUENCE [LARGE SCALE GENOMIC DNA]</scope>
    <source>
        <strain evidence="3 4">ATCC 27112</strain>
    </source>
</reference>
<dbReference type="AlphaFoldDB" id="A0A397QU98"/>
<comment type="caution">
    <text evidence="3">The sequence shown here is derived from an EMBL/GenBank/DDBJ whole genome shotgun (WGS) entry which is preliminary data.</text>
</comment>
<dbReference type="SUPFAM" id="SSF48317">
    <property type="entry name" value="Acid phosphatase/Vanadium-dependent haloperoxidase"/>
    <property type="match status" value="1"/>
</dbReference>
<dbReference type="PANTHER" id="PTHR14969">
    <property type="entry name" value="SPHINGOSINE-1-PHOSPHATE PHOSPHOHYDROLASE"/>
    <property type="match status" value="1"/>
</dbReference>
<feature type="domain" description="Phosphatidic acid phosphatase type 2/haloperoxidase" evidence="2">
    <location>
        <begin position="86"/>
        <end position="201"/>
    </location>
</feature>
<feature type="transmembrane region" description="Helical" evidence="1">
    <location>
        <begin position="61"/>
        <end position="81"/>
    </location>
</feature>
<keyword evidence="4" id="KW-1185">Reference proteome</keyword>
<feature type="transmembrane region" description="Helical" evidence="1">
    <location>
        <begin position="5"/>
        <end position="27"/>
    </location>
</feature>
<dbReference type="OrthoDB" id="9789113at2"/>
<feature type="transmembrane region" description="Helical" evidence="1">
    <location>
        <begin position="187"/>
        <end position="207"/>
    </location>
</feature>
<name>A0A397QU98_9MOLU</name>
<evidence type="ECO:0000256" key="1">
    <source>
        <dbReference type="SAM" id="Phobius"/>
    </source>
</evidence>
<accession>A0A397QU98</accession>
<keyword evidence="1" id="KW-1133">Transmembrane helix</keyword>
<organism evidence="3 4">
    <name type="scientific">Anaeroplasma bactoclasticum</name>
    <dbReference type="NCBI Taxonomy" id="2088"/>
    <lineage>
        <taxon>Bacteria</taxon>
        <taxon>Bacillati</taxon>
        <taxon>Mycoplasmatota</taxon>
        <taxon>Mollicutes</taxon>
        <taxon>Anaeroplasmatales</taxon>
        <taxon>Anaeroplasmataceae</taxon>
        <taxon>Anaeroplasma</taxon>
    </lineage>
</organism>
<feature type="transmembrane region" description="Helical" evidence="1">
    <location>
        <begin position="88"/>
        <end position="105"/>
    </location>
</feature>